<gene>
    <name evidence="2" type="ORF">H0A36_25960</name>
</gene>
<evidence type="ECO:0000259" key="1">
    <source>
        <dbReference type="PROSITE" id="PS50995"/>
    </source>
</evidence>
<feature type="domain" description="HTH marR-type" evidence="1">
    <location>
        <begin position="1"/>
        <end position="92"/>
    </location>
</feature>
<dbReference type="InterPro" id="IPR000835">
    <property type="entry name" value="HTH_MarR-typ"/>
</dbReference>
<dbReference type="InterPro" id="IPR036390">
    <property type="entry name" value="WH_DNA-bd_sf"/>
</dbReference>
<dbReference type="PROSITE" id="PS50995">
    <property type="entry name" value="HTH_MARR_2"/>
    <property type="match status" value="1"/>
</dbReference>
<dbReference type="RefSeq" id="WP_180571453.1">
    <property type="nucleotide sequence ID" value="NZ_JACCKB010000089.1"/>
</dbReference>
<name>A0A853INN9_9GAMM</name>
<evidence type="ECO:0000313" key="2">
    <source>
        <dbReference type="EMBL" id="NYZ69466.1"/>
    </source>
</evidence>
<reference evidence="2 3" key="1">
    <citation type="submission" date="2020-07" db="EMBL/GenBank/DDBJ databases">
        <title>Endozoicomonas sp. nov., isolated from sediment.</title>
        <authorList>
            <person name="Gu T."/>
        </authorList>
    </citation>
    <scope>NUCLEOTIDE SEQUENCE [LARGE SCALE GENOMIC DNA]</scope>
    <source>
        <strain evidence="2 3">SM1973</strain>
    </source>
</reference>
<dbReference type="Pfam" id="PF01047">
    <property type="entry name" value="MarR"/>
    <property type="match status" value="1"/>
</dbReference>
<dbReference type="EMBL" id="JACCKB010000089">
    <property type="protein sequence ID" value="NYZ69466.1"/>
    <property type="molecule type" value="Genomic_DNA"/>
</dbReference>
<keyword evidence="3" id="KW-1185">Reference proteome</keyword>
<dbReference type="SUPFAM" id="SSF46785">
    <property type="entry name" value="Winged helix' DNA-binding domain"/>
    <property type="match status" value="1"/>
</dbReference>
<evidence type="ECO:0000313" key="3">
    <source>
        <dbReference type="Proteomes" id="UP000569732"/>
    </source>
</evidence>
<organism evidence="2 3">
    <name type="scientific">Spartinivicinus marinus</name>
    <dbReference type="NCBI Taxonomy" id="2994442"/>
    <lineage>
        <taxon>Bacteria</taxon>
        <taxon>Pseudomonadati</taxon>
        <taxon>Pseudomonadota</taxon>
        <taxon>Gammaproteobacteria</taxon>
        <taxon>Oceanospirillales</taxon>
        <taxon>Zooshikellaceae</taxon>
        <taxon>Spartinivicinus</taxon>
    </lineage>
</organism>
<dbReference type="Gene3D" id="1.10.10.10">
    <property type="entry name" value="Winged helix-like DNA-binding domain superfamily/Winged helix DNA-binding domain"/>
    <property type="match status" value="1"/>
</dbReference>
<sequence length="92" mass="10644">MNELISLSVRFPRMTVRTLAILRTIKENEGLTIRQLSKVMGVDERSVLTTIRRLGEGKAGNFDSELIQSKPHPNDRRSRLFYLSSEGRRMLR</sequence>
<dbReference type="Proteomes" id="UP000569732">
    <property type="component" value="Unassembled WGS sequence"/>
</dbReference>
<proteinExistence type="predicted"/>
<protein>
    <submittedName>
        <fullName evidence="2">MarR family transcriptional regulator</fullName>
    </submittedName>
</protein>
<dbReference type="InterPro" id="IPR036388">
    <property type="entry name" value="WH-like_DNA-bd_sf"/>
</dbReference>
<dbReference type="GO" id="GO:0003700">
    <property type="term" value="F:DNA-binding transcription factor activity"/>
    <property type="evidence" value="ECO:0007669"/>
    <property type="project" value="InterPro"/>
</dbReference>
<accession>A0A853INN9</accession>
<dbReference type="AlphaFoldDB" id="A0A853INN9"/>
<comment type="caution">
    <text evidence="2">The sequence shown here is derived from an EMBL/GenBank/DDBJ whole genome shotgun (WGS) entry which is preliminary data.</text>
</comment>